<feature type="region of interest" description="Disordered" evidence="1">
    <location>
        <begin position="980"/>
        <end position="1028"/>
    </location>
</feature>
<evidence type="ECO:0000256" key="1">
    <source>
        <dbReference type="SAM" id="MobiDB-lite"/>
    </source>
</evidence>
<dbReference type="OrthoDB" id="449199at2759"/>
<feature type="compositionally biased region" description="Basic residues" evidence="1">
    <location>
        <begin position="813"/>
        <end position="822"/>
    </location>
</feature>
<dbReference type="InterPro" id="IPR000477">
    <property type="entry name" value="RT_dom"/>
</dbReference>
<feature type="compositionally biased region" description="Basic and acidic residues" evidence="1">
    <location>
        <begin position="1162"/>
        <end position="1183"/>
    </location>
</feature>
<feature type="compositionally biased region" description="Polar residues" evidence="1">
    <location>
        <begin position="1014"/>
        <end position="1028"/>
    </location>
</feature>
<feature type="compositionally biased region" description="Low complexity" evidence="1">
    <location>
        <begin position="885"/>
        <end position="894"/>
    </location>
</feature>
<feature type="region of interest" description="Disordered" evidence="1">
    <location>
        <begin position="785"/>
        <end position="823"/>
    </location>
</feature>
<dbReference type="EMBL" id="LSRX01000907">
    <property type="protein sequence ID" value="OLP86619.1"/>
    <property type="molecule type" value="Genomic_DNA"/>
</dbReference>
<protein>
    <recommendedName>
        <fullName evidence="2">Reverse transcriptase domain-containing protein</fullName>
    </recommendedName>
</protein>
<organism evidence="3 4">
    <name type="scientific">Symbiodinium microadriaticum</name>
    <name type="common">Dinoflagellate</name>
    <name type="synonym">Zooxanthella microadriatica</name>
    <dbReference type="NCBI Taxonomy" id="2951"/>
    <lineage>
        <taxon>Eukaryota</taxon>
        <taxon>Sar</taxon>
        <taxon>Alveolata</taxon>
        <taxon>Dinophyceae</taxon>
        <taxon>Suessiales</taxon>
        <taxon>Symbiodiniaceae</taxon>
        <taxon>Symbiodinium</taxon>
    </lineage>
</organism>
<proteinExistence type="predicted"/>
<gene>
    <name evidence="3" type="ORF">AK812_SmicGene32236</name>
</gene>
<sequence>MSLSPELSIALQRITACNKSERLLMVVRDDLVKSLQAGQTAVACAHEAWMQLERLGADVMSIGRLVGFVDRDKLHKAFKDSKLLMRDRVVWQAMGRFRTMLDTQVIMDYLAIIVNSDNTRLSQLRNAYYKVQSDVVAEVMANYYSWEKFARNVCGNVEDDDMQEVLMNLGRLVDLSEQNFYPSLMEAPFIVNDALSKTRPESQAQLPGGTTPNIPKVTSDAKALQDSLAELGRVLAYPDFVDPVHEALKLSNKASLVAVQHSVAAWARLRNDVEGSGVLSCDDGVRKFRKLDSLLQEEILCTCYAFLGKDGVADFGMVDQVIREQCDSKKDMPPLSIENCLTKLHTTHSHLQKAVLAELTCSENVWKRWQCVLAARRAMSAMWTLALWWDARPPFEHVLVELSGVGEPEVNLVSALFLPLILERARFRAIGWILDRPLSGIGSLRSSHMFVDGYTWSGQPHRLRLQPLAKQMFSLQTASASSAFLRDNPQLTVLNRLEVSSPGPYSPSHGIASLRLDPSQDQPMPVIGIHANIPRRDEILRLYRSLEWTTRTPPPLTVYLLPYLRDREAHPAAKVVLLPKILNDDVPSPGVDPILALPRAPARSSLRRWQPLIQQPARLCYKEWPSGQPELRVVRYLARQYRSHCMVPSREHLKPQELAPRHRLFAVGADPQEPLIIPTVCLPLPLRPIQLCLKICILPAEVAPSVSIPVLFAGTPRWPVAQYIPARIMAISSDNLPVDNQQPDTSTNQTVVDPPPSPTDQELEQAAQEAEYRTLEVLLGSATAPEAEEHDAAVATCEAPAATSKPTPDVSGRRRSRSRSRARAVANYTLETPSTPHQQINLQITLRGVPRCGQNSRSTGRALAEARRQERQSRRPGSLNRRFTDAPSADAAAPASIASSASAADANSTPSVESCRLTLKEVALLNYVSWNGRTGKPPPLTVYAEPSLQLVLRGLRQKQRQPLPAPEDEVQVVADLIHVPDDAHNNDTRDSSAKLKPKPKTKHGSAVVAPPVSSRPSGTLQPTAISSDTSLDELPCKIVAGDLTLASHDYGKNPAHARRRPKKRPKSDKGASKTTTPDADPPPPSEGTTAQKSTPATPPSGDATKHASCDTESGQRPSSSPTAALSSFTPSATVDIQPPDTAQPCDQKSQASSSVPDVDLDGPVREHKTKAKDAKDTDHDPRAMSKPQRATGTKQSKGPKLSRRATSTRSSIATSSSSKRRAASATEIMDPDFRPDPAKRPKIVSPWLEPMPKVRAPPVDTLSTANRQSLPRRKRKPGSSVIRHLAHNLQAPEPTPKPSGSSDVPEGFSSLPGLRMIPTHGLWNPTSDPRPRPLNKRASNPNKIESSASSQKRSKQLTRVLRPILFRDPTGAPLSAEQEVKSLKDYFRILYRSDYPEAVDWPTSALCLLNKPSKPPKAPENLRPIALLHPVSKCLATLAAERLRPFVFDLACRFPQFAYVGMRSVEDAIERACAHCAAARTVLEGQKYNLHRRREGHTVGHCRGGLTLSLDLSRAFDCLPREVLHASLRFAQVDAELSDLILHIHRHSKLLIDHKDHHILVELHSGVRQGCSLSPALWSIFICYALHLLSSRVPLAALTAFSDDILAQWMIDTPQDVLSALKDMAFIIDTLTSLGMTVSDAKTVILDGLRGPQKSRLLKPLLKQHPDKGTCLQLACSSGFLDLPFRHSHTYLGIKLSYGSFERLTLQLRLKQGWSNFSRLFTLLRSKYIKPQQRLQLWQACVFTAIRYGLPSVGLPPDGPDKLRQAVAKQIRLVLKSPSWISHESNADLYHRYQIEDPFHALCRLFQSKQSRDRSSLSAFDTDNLVQWRNMLSAHFQRAEPPRTGGLWQKPYELNIESKELAHHAVGAQLKQRTKHNTSLHALSSSRLSPCASFSARPIAMTPSAAIDSTTLQRQKDAEAELALLECWGESPPQTLPMDTEPSAGEKRATSPEQERRKYHRRDSKGSGAGKGSGDRPARQMPRPPPRTRRAAAEPNETNTEGMMWMMGRMLLRLEDQMAMERFQSGFVRFFRPSSRMSIIPLLAKKS</sequence>
<feature type="region of interest" description="Disordered" evidence="1">
    <location>
        <begin position="1047"/>
        <end position="1355"/>
    </location>
</feature>
<feature type="compositionally biased region" description="Basic and acidic residues" evidence="1">
    <location>
        <begin position="864"/>
        <end position="873"/>
    </location>
</feature>
<feature type="compositionally biased region" description="Polar residues" evidence="1">
    <location>
        <begin position="1337"/>
        <end position="1351"/>
    </location>
</feature>
<dbReference type="PROSITE" id="PS50878">
    <property type="entry name" value="RT_POL"/>
    <property type="match status" value="1"/>
</dbReference>
<evidence type="ECO:0000313" key="3">
    <source>
        <dbReference type="EMBL" id="OLP86619.1"/>
    </source>
</evidence>
<dbReference type="PANTHER" id="PTHR19446">
    <property type="entry name" value="REVERSE TRANSCRIPTASES"/>
    <property type="match status" value="1"/>
</dbReference>
<evidence type="ECO:0000313" key="4">
    <source>
        <dbReference type="Proteomes" id="UP000186817"/>
    </source>
</evidence>
<dbReference type="InterPro" id="IPR043502">
    <property type="entry name" value="DNA/RNA_pol_sf"/>
</dbReference>
<feature type="domain" description="Reverse transcriptase" evidence="2">
    <location>
        <begin position="1390"/>
        <end position="1696"/>
    </location>
</feature>
<feature type="compositionally biased region" description="Polar residues" evidence="1">
    <location>
        <begin position="735"/>
        <end position="751"/>
    </location>
</feature>
<evidence type="ECO:0000259" key="2">
    <source>
        <dbReference type="PROSITE" id="PS50878"/>
    </source>
</evidence>
<feature type="region of interest" description="Disordered" evidence="1">
    <location>
        <begin position="1928"/>
        <end position="2000"/>
    </location>
</feature>
<reference evidence="3 4" key="1">
    <citation type="submission" date="2016-02" db="EMBL/GenBank/DDBJ databases">
        <title>Genome analysis of coral dinoflagellate symbionts highlights evolutionary adaptations to a symbiotic lifestyle.</title>
        <authorList>
            <person name="Aranda M."/>
            <person name="Li Y."/>
            <person name="Liew Y.J."/>
            <person name="Baumgarten S."/>
            <person name="Simakov O."/>
            <person name="Wilson M."/>
            <person name="Piel J."/>
            <person name="Ashoor H."/>
            <person name="Bougouffa S."/>
            <person name="Bajic V.B."/>
            <person name="Ryu T."/>
            <person name="Ravasi T."/>
            <person name="Bayer T."/>
            <person name="Micklem G."/>
            <person name="Kim H."/>
            <person name="Bhak J."/>
            <person name="Lajeunesse T.C."/>
            <person name="Voolstra C.R."/>
        </authorList>
    </citation>
    <scope>NUCLEOTIDE SEQUENCE [LARGE SCALE GENOMIC DNA]</scope>
    <source>
        <strain evidence="3 4">CCMP2467</strain>
    </source>
</reference>
<feature type="compositionally biased region" description="Polar residues" evidence="1">
    <location>
        <begin position="1086"/>
        <end position="1095"/>
    </location>
</feature>
<feature type="compositionally biased region" description="Polar residues" evidence="1">
    <location>
        <begin position="1144"/>
        <end position="1155"/>
    </location>
</feature>
<keyword evidence="4" id="KW-1185">Reference proteome</keyword>
<feature type="region of interest" description="Disordered" evidence="1">
    <location>
        <begin position="847"/>
        <end position="894"/>
    </location>
</feature>
<comment type="caution">
    <text evidence="3">The sequence shown here is derived from an EMBL/GenBank/DDBJ whole genome shotgun (WGS) entry which is preliminary data.</text>
</comment>
<feature type="region of interest" description="Disordered" evidence="1">
    <location>
        <begin position="735"/>
        <end position="762"/>
    </location>
</feature>
<feature type="compositionally biased region" description="Basic residues" evidence="1">
    <location>
        <begin position="1055"/>
        <end position="1066"/>
    </location>
</feature>
<accession>A0A1Q9CUP3</accession>
<feature type="compositionally biased region" description="Low complexity" evidence="1">
    <location>
        <begin position="793"/>
        <end position="802"/>
    </location>
</feature>
<feature type="compositionally biased region" description="Basic and acidic residues" evidence="1">
    <location>
        <begin position="1944"/>
        <end position="1956"/>
    </location>
</feature>
<dbReference type="Proteomes" id="UP000186817">
    <property type="component" value="Unassembled WGS sequence"/>
</dbReference>
<feature type="compositionally biased region" description="Basic and acidic residues" evidence="1">
    <location>
        <begin position="980"/>
        <end position="993"/>
    </location>
</feature>
<feature type="compositionally biased region" description="Low complexity" evidence="1">
    <location>
        <begin position="1204"/>
        <end position="1217"/>
    </location>
</feature>
<dbReference type="Pfam" id="PF00078">
    <property type="entry name" value="RVT_1"/>
    <property type="match status" value="1"/>
</dbReference>
<dbReference type="SUPFAM" id="SSF56672">
    <property type="entry name" value="DNA/RNA polymerases"/>
    <property type="match status" value="1"/>
</dbReference>
<name>A0A1Q9CUP3_SYMMI</name>
<feature type="compositionally biased region" description="Polar residues" evidence="1">
    <location>
        <begin position="1110"/>
        <end position="1134"/>
    </location>
</feature>